<evidence type="ECO:0000256" key="1">
    <source>
        <dbReference type="SAM" id="MobiDB-lite"/>
    </source>
</evidence>
<gene>
    <name evidence="2" type="ORF">OPKNFCMD_1026</name>
</gene>
<dbReference type="Proteomes" id="UP001055167">
    <property type="component" value="Unassembled WGS sequence"/>
</dbReference>
<keyword evidence="3" id="KW-1185">Reference proteome</keyword>
<organism evidence="2 3">
    <name type="scientific">Methylobacterium crusticola</name>
    <dbReference type="NCBI Taxonomy" id="1697972"/>
    <lineage>
        <taxon>Bacteria</taxon>
        <taxon>Pseudomonadati</taxon>
        <taxon>Pseudomonadota</taxon>
        <taxon>Alphaproteobacteria</taxon>
        <taxon>Hyphomicrobiales</taxon>
        <taxon>Methylobacteriaceae</taxon>
        <taxon>Methylobacterium</taxon>
    </lineage>
</organism>
<reference evidence="2" key="2">
    <citation type="submission" date="2021-08" db="EMBL/GenBank/DDBJ databases">
        <authorList>
            <person name="Tani A."/>
            <person name="Ola A."/>
            <person name="Ogura Y."/>
            <person name="Katsura K."/>
            <person name="Hayashi T."/>
        </authorList>
    </citation>
    <scope>NUCLEOTIDE SEQUENCE</scope>
    <source>
        <strain evidence="2">KCTC 52305</strain>
    </source>
</reference>
<proteinExistence type="predicted"/>
<evidence type="ECO:0000313" key="2">
    <source>
        <dbReference type="EMBL" id="GJD48309.1"/>
    </source>
</evidence>
<accession>A0ABQ4QTM9</accession>
<reference evidence="2" key="1">
    <citation type="journal article" date="2021" name="Front. Microbiol.">
        <title>Comprehensive Comparative Genomics and Phenotyping of Methylobacterium Species.</title>
        <authorList>
            <person name="Alessa O."/>
            <person name="Ogura Y."/>
            <person name="Fujitani Y."/>
            <person name="Takami H."/>
            <person name="Hayashi T."/>
            <person name="Sahin N."/>
            <person name="Tani A."/>
        </authorList>
    </citation>
    <scope>NUCLEOTIDE SEQUENCE</scope>
    <source>
        <strain evidence="2">KCTC 52305</strain>
    </source>
</reference>
<dbReference type="EMBL" id="BPQH01000003">
    <property type="protein sequence ID" value="GJD48309.1"/>
    <property type="molecule type" value="Genomic_DNA"/>
</dbReference>
<dbReference type="InterPro" id="IPR045502">
    <property type="entry name" value="DUF6489"/>
</dbReference>
<protein>
    <submittedName>
        <fullName evidence="2">Uncharacterized protein</fullName>
    </submittedName>
</protein>
<sequence length="81" mass="9094">MHVTATIDCTPEEARVLLGQPDLQPLHAAIAARMERRMLVELDRFSPDRLMKTWLSVFGQDPRSPAPRPRHGPGRDAKPPS</sequence>
<feature type="region of interest" description="Disordered" evidence="1">
    <location>
        <begin position="57"/>
        <end position="81"/>
    </location>
</feature>
<dbReference type="Pfam" id="PF20099">
    <property type="entry name" value="DUF6489"/>
    <property type="match status" value="1"/>
</dbReference>
<evidence type="ECO:0000313" key="3">
    <source>
        <dbReference type="Proteomes" id="UP001055167"/>
    </source>
</evidence>
<name>A0ABQ4QTM9_9HYPH</name>
<dbReference type="RefSeq" id="WP_128564634.1">
    <property type="nucleotide sequence ID" value="NZ_BPQH01000003.1"/>
</dbReference>
<comment type="caution">
    <text evidence="2">The sequence shown here is derived from an EMBL/GenBank/DDBJ whole genome shotgun (WGS) entry which is preliminary data.</text>
</comment>